<name>A0A2M8R6V1_9BRAD</name>
<reference evidence="1 2" key="1">
    <citation type="submission" date="2017-11" db="EMBL/GenBank/DDBJ databases">
        <title>Bradyrhizobium forestalis sp. nov., an efficient nitrogen-fixing bacterium isolated from nodules of forest legume species in the Amazon.</title>
        <authorList>
            <person name="Costa E.M."/>
            <person name="Guimaraes A."/>
            <person name="Carvalho T.S."/>
            <person name="Rodrigues T.L."/>
            <person name="Ribeiro P.R.A."/>
            <person name="Lebbe L."/>
            <person name="Willems A."/>
            <person name="Moreira F.M.S."/>
        </authorList>
    </citation>
    <scope>NUCLEOTIDE SEQUENCE [LARGE SCALE GENOMIC DNA]</scope>
    <source>
        <strain evidence="1 2">INPA54B</strain>
    </source>
</reference>
<proteinExistence type="predicted"/>
<dbReference type="AlphaFoldDB" id="A0A2M8R6V1"/>
<accession>A0A2M8R6V1</accession>
<evidence type="ECO:0000313" key="2">
    <source>
        <dbReference type="Proteomes" id="UP000231194"/>
    </source>
</evidence>
<dbReference type="Proteomes" id="UP000231194">
    <property type="component" value="Unassembled WGS sequence"/>
</dbReference>
<sequence length="76" mass="8866">MTVGFERWLQRRHDPGRRSYRSRIANDAIAPLCEQFNLFRGALAAAAPQKWHHHMIIEPTYCAGDAVRMRRTTETQ</sequence>
<keyword evidence="2" id="KW-1185">Reference proteome</keyword>
<dbReference type="EMBL" id="PGVG01000016">
    <property type="protein sequence ID" value="PJG53537.1"/>
    <property type="molecule type" value="Genomic_DNA"/>
</dbReference>
<gene>
    <name evidence="1" type="ORF">CVM73_20390</name>
</gene>
<comment type="caution">
    <text evidence="1">The sequence shown here is derived from an EMBL/GenBank/DDBJ whole genome shotgun (WGS) entry which is preliminary data.</text>
</comment>
<protein>
    <submittedName>
        <fullName evidence="1">Uncharacterized protein</fullName>
    </submittedName>
</protein>
<organism evidence="1 2">
    <name type="scientific">Bradyrhizobium forestalis</name>
    <dbReference type="NCBI Taxonomy" id="1419263"/>
    <lineage>
        <taxon>Bacteria</taxon>
        <taxon>Pseudomonadati</taxon>
        <taxon>Pseudomonadota</taxon>
        <taxon>Alphaproteobacteria</taxon>
        <taxon>Hyphomicrobiales</taxon>
        <taxon>Nitrobacteraceae</taxon>
        <taxon>Bradyrhizobium</taxon>
    </lineage>
</organism>
<dbReference type="RefSeq" id="WP_100233634.1">
    <property type="nucleotide sequence ID" value="NZ_PGVG01000016.1"/>
</dbReference>
<evidence type="ECO:0000313" key="1">
    <source>
        <dbReference type="EMBL" id="PJG53537.1"/>
    </source>
</evidence>